<keyword evidence="2" id="KW-0732">Signal</keyword>
<organism evidence="3 4">
    <name type="scientific">Roseateles toxinivorans</name>
    <dbReference type="NCBI Taxonomy" id="270368"/>
    <lineage>
        <taxon>Bacteria</taxon>
        <taxon>Pseudomonadati</taxon>
        <taxon>Pseudomonadota</taxon>
        <taxon>Betaproteobacteria</taxon>
        <taxon>Burkholderiales</taxon>
        <taxon>Sphaerotilaceae</taxon>
        <taxon>Roseateles</taxon>
    </lineage>
</organism>
<reference evidence="3 4" key="1">
    <citation type="submission" date="2019-03" db="EMBL/GenBank/DDBJ databases">
        <title>Genomic Encyclopedia of Type Strains, Phase IV (KMG-IV): sequencing the most valuable type-strain genomes for metagenomic binning, comparative biology and taxonomic classification.</title>
        <authorList>
            <person name="Goeker M."/>
        </authorList>
    </citation>
    <scope>NUCLEOTIDE SEQUENCE [LARGE SCALE GENOMIC DNA]</scope>
    <source>
        <strain evidence="3 4">DSM 16998</strain>
    </source>
</reference>
<dbReference type="InParanoid" id="A0A4R6QM14"/>
<accession>A0A4R6QM14</accession>
<dbReference type="CDD" id="cd13578">
    <property type="entry name" value="PBP2_Bug27"/>
    <property type="match status" value="1"/>
</dbReference>
<dbReference type="SUPFAM" id="SSF53850">
    <property type="entry name" value="Periplasmic binding protein-like II"/>
    <property type="match status" value="1"/>
</dbReference>
<dbReference type="Gene3D" id="3.40.190.150">
    <property type="entry name" value="Bordetella uptake gene, domain 1"/>
    <property type="match status" value="1"/>
</dbReference>
<evidence type="ECO:0000256" key="2">
    <source>
        <dbReference type="SAM" id="SignalP"/>
    </source>
</evidence>
<gene>
    <name evidence="3" type="ORF">DES47_103324</name>
</gene>
<dbReference type="Proteomes" id="UP000295361">
    <property type="component" value="Unassembled WGS sequence"/>
</dbReference>
<evidence type="ECO:0000313" key="4">
    <source>
        <dbReference type="Proteomes" id="UP000295361"/>
    </source>
</evidence>
<proteinExistence type="inferred from homology"/>
<sequence>MIQIHRRLIALLATGLLCATPPLWAQTSDKPLRIILPVGAGSGVDTIVRAVGPALSKALGGQPVIIENLPGAGGITGTASLVKAAPDGLTIGVVSNNHVINPSVYKKMPFDSVEDITAISVIGSTPMVLVVNPVKVPAKNVKELIAFLKARPDAYNYASSGNGTILHLAAEMFVDEAGVVIRHIPYKGSGPMIADLIGGQVEMGVLALPAIQGHLKSGALRAIGVGGQSRSAAAPEIPTIAEQGLPNYDASGWFAVIAPAKLPAAEVKRLHAAFITAFATPEVKDAMARQGNDIHPSTPEAAARFFRSETERYARLVKKSDIKVD</sequence>
<evidence type="ECO:0000256" key="1">
    <source>
        <dbReference type="ARBA" id="ARBA00006987"/>
    </source>
</evidence>
<evidence type="ECO:0000313" key="3">
    <source>
        <dbReference type="EMBL" id="TDP71343.1"/>
    </source>
</evidence>
<dbReference type="InterPro" id="IPR005064">
    <property type="entry name" value="BUG"/>
</dbReference>
<protein>
    <submittedName>
        <fullName evidence="3">Tripartite-type tricarboxylate transporter receptor subunit TctC</fullName>
    </submittedName>
</protein>
<comment type="caution">
    <text evidence="3">The sequence shown here is derived from an EMBL/GenBank/DDBJ whole genome shotgun (WGS) entry which is preliminary data.</text>
</comment>
<keyword evidence="3" id="KW-0675">Receptor</keyword>
<dbReference type="RefSeq" id="WP_425057437.1">
    <property type="nucleotide sequence ID" value="NZ_SNXS01000003.1"/>
</dbReference>
<dbReference type="AlphaFoldDB" id="A0A4R6QM14"/>
<dbReference type="PIRSF" id="PIRSF017082">
    <property type="entry name" value="YflP"/>
    <property type="match status" value="1"/>
</dbReference>
<comment type="similarity">
    <text evidence="1">Belongs to the UPF0065 (bug) family.</text>
</comment>
<dbReference type="PANTHER" id="PTHR42928:SF5">
    <property type="entry name" value="BLR1237 PROTEIN"/>
    <property type="match status" value="1"/>
</dbReference>
<dbReference type="InterPro" id="IPR042100">
    <property type="entry name" value="Bug_dom1"/>
</dbReference>
<dbReference type="EMBL" id="SNXS01000003">
    <property type="protein sequence ID" value="TDP71343.1"/>
    <property type="molecule type" value="Genomic_DNA"/>
</dbReference>
<dbReference type="PANTHER" id="PTHR42928">
    <property type="entry name" value="TRICARBOXYLATE-BINDING PROTEIN"/>
    <property type="match status" value="1"/>
</dbReference>
<feature type="chain" id="PRO_5021000227" evidence="2">
    <location>
        <begin position="26"/>
        <end position="325"/>
    </location>
</feature>
<dbReference type="Gene3D" id="3.40.190.10">
    <property type="entry name" value="Periplasmic binding protein-like II"/>
    <property type="match status" value="1"/>
</dbReference>
<name>A0A4R6QM14_9BURK</name>
<keyword evidence="4" id="KW-1185">Reference proteome</keyword>
<feature type="signal peptide" evidence="2">
    <location>
        <begin position="1"/>
        <end position="25"/>
    </location>
</feature>
<dbReference type="Pfam" id="PF03401">
    <property type="entry name" value="TctC"/>
    <property type="match status" value="1"/>
</dbReference>